<keyword evidence="3" id="KW-1185">Reference proteome</keyword>
<dbReference type="Pfam" id="PF13561">
    <property type="entry name" value="adh_short_C2"/>
    <property type="match status" value="1"/>
</dbReference>
<accession>A0A375YQ74</accession>
<dbReference type="PANTHER" id="PTHR42760:SF123">
    <property type="entry name" value="OXIDOREDUCTASE"/>
    <property type="match status" value="1"/>
</dbReference>
<proteinExistence type="inferred from homology"/>
<name>A0A375YQ74_MYCPF</name>
<dbReference type="GO" id="GO:0016616">
    <property type="term" value="F:oxidoreductase activity, acting on the CH-OH group of donors, NAD or NADP as acceptor"/>
    <property type="evidence" value="ECO:0007669"/>
    <property type="project" value="TreeGrafter"/>
</dbReference>
<evidence type="ECO:0000313" key="2">
    <source>
        <dbReference type="EMBL" id="SRX83243.1"/>
    </source>
</evidence>
<evidence type="ECO:0000256" key="1">
    <source>
        <dbReference type="ARBA" id="ARBA00006484"/>
    </source>
</evidence>
<dbReference type="PRINTS" id="PR00081">
    <property type="entry name" value="GDHRDH"/>
</dbReference>
<protein>
    <submittedName>
        <fullName evidence="2">3-alpha-hydroxysteroid dehydrogenase [Sphingopyxis alaskensis]</fullName>
    </submittedName>
</protein>
<dbReference type="SUPFAM" id="SSF51735">
    <property type="entry name" value="NAD(P)-binding Rossmann-fold domains"/>
    <property type="match status" value="1"/>
</dbReference>
<dbReference type="Gene3D" id="3.40.50.720">
    <property type="entry name" value="NAD(P)-binding Rossmann-like Domain"/>
    <property type="match status" value="1"/>
</dbReference>
<dbReference type="AlphaFoldDB" id="A0A375YQ74"/>
<dbReference type="RefSeq" id="WP_083145422.1">
    <property type="nucleotide sequence ID" value="NZ_MVID01000022.1"/>
</dbReference>
<dbReference type="Pfam" id="PF00106">
    <property type="entry name" value="adh_short"/>
    <property type="match status" value="1"/>
</dbReference>
<dbReference type="InterPro" id="IPR036291">
    <property type="entry name" value="NAD(P)-bd_dom_sf"/>
</dbReference>
<dbReference type="NCBIfam" id="NF009092">
    <property type="entry name" value="PRK12428.1"/>
    <property type="match status" value="1"/>
</dbReference>
<reference evidence="2 3" key="1">
    <citation type="submission" date="2018-05" db="EMBL/GenBank/DDBJ databases">
        <authorList>
            <consortium name="IHU Genomes"/>
        </authorList>
    </citation>
    <scope>NUCLEOTIDE SEQUENCE [LARGE SCALE GENOMIC DNA]</scope>
    <source>
        <strain evidence="2 3">P7335</strain>
    </source>
</reference>
<sequence length="282" mass="29463">MVQIDGLFRYDDRRVVVTGCASGIGAALTRQLAELGAEVVGLDLQARPQDSGVAEFHTLDLADEGSVEEAVAAVAGPVHALFNVAGVSSGIKNPLRVVTVNFLGTRRFTEAITPLMPPGSAIANVSSLAASQYLANAPVTLGLLETESFADGIRWCEANPGALADGGYRLSKEAIILYGMRYVGALGGKGIRINCSAPGVTDTPILDQLRSAYGQGFLDAFSNPLGRHADADEQASVLAFLNSAAAQHITGHVVWVDGGSVAERVFGDLTDRVQQQQAKDAT</sequence>
<dbReference type="InterPro" id="IPR002347">
    <property type="entry name" value="SDR_fam"/>
</dbReference>
<evidence type="ECO:0000313" key="3">
    <source>
        <dbReference type="Proteomes" id="UP000252008"/>
    </source>
</evidence>
<dbReference type="Proteomes" id="UP000252008">
    <property type="component" value="Unassembled WGS sequence"/>
</dbReference>
<dbReference type="PANTHER" id="PTHR42760">
    <property type="entry name" value="SHORT-CHAIN DEHYDROGENASES/REDUCTASES FAMILY MEMBER"/>
    <property type="match status" value="1"/>
</dbReference>
<organism evidence="2 3">
    <name type="scientific">Mycolicibacterium parafortuitum</name>
    <name type="common">Mycobacterium parafortuitum</name>
    <dbReference type="NCBI Taxonomy" id="39692"/>
    <lineage>
        <taxon>Bacteria</taxon>
        <taxon>Bacillati</taxon>
        <taxon>Actinomycetota</taxon>
        <taxon>Actinomycetes</taxon>
        <taxon>Mycobacteriales</taxon>
        <taxon>Mycobacteriaceae</taxon>
        <taxon>Mycolicibacterium</taxon>
    </lineage>
</organism>
<comment type="similarity">
    <text evidence="1">Belongs to the short-chain dehydrogenases/reductases (SDR) family.</text>
</comment>
<dbReference type="GO" id="GO:0030497">
    <property type="term" value="P:fatty acid elongation"/>
    <property type="evidence" value="ECO:0007669"/>
    <property type="project" value="TreeGrafter"/>
</dbReference>
<dbReference type="STRING" id="39692.BST38_21090"/>
<gene>
    <name evidence="2" type="ORF">MPP7335_05017</name>
</gene>
<dbReference type="EMBL" id="UEGS01000001">
    <property type="protein sequence ID" value="SRX83243.1"/>
    <property type="molecule type" value="Genomic_DNA"/>
</dbReference>